<dbReference type="Proteomes" id="UP000323505">
    <property type="component" value="Unassembled WGS sequence"/>
</dbReference>
<evidence type="ECO:0000313" key="2">
    <source>
        <dbReference type="Proteomes" id="UP000323505"/>
    </source>
</evidence>
<reference evidence="1 2" key="1">
    <citation type="submission" date="2019-08" db="EMBL/GenBank/DDBJ databases">
        <title>Actinomadura sp. nov. CYP1-5 isolated from mountain soil.</title>
        <authorList>
            <person name="Songsumanus A."/>
            <person name="Kuncharoen N."/>
            <person name="Kudo T."/>
            <person name="Yuki M."/>
            <person name="Igarashi Y."/>
            <person name="Tanasupawat S."/>
        </authorList>
    </citation>
    <scope>NUCLEOTIDE SEQUENCE [LARGE SCALE GENOMIC DNA]</scope>
    <source>
        <strain evidence="1 2">CYP1-5</strain>
    </source>
</reference>
<keyword evidence="2" id="KW-1185">Reference proteome</keyword>
<evidence type="ECO:0000313" key="1">
    <source>
        <dbReference type="EMBL" id="TYK45186.1"/>
    </source>
</evidence>
<comment type="caution">
    <text evidence="1">The sequence shown here is derived from an EMBL/GenBank/DDBJ whole genome shotgun (WGS) entry which is preliminary data.</text>
</comment>
<accession>A0A5D3FBH1</accession>
<name>A0A5D3FBH1_9ACTN</name>
<protein>
    <submittedName>
        <fullName evidence="1">Uncharacterized protein</fullName>
    </submittedName>
</protein>
<dbReference type="AlphaFoldDB" id="A0A5D3FBH1"/>
<dbReference type="RefSeq" id="WP_148765594.1">
    <property type="nucleotide sequence ID" value="NZ_VSRQ01000007.1"/>
</dbReference>
<dbReference type="EMBL" id="VSRQ01000007">
    <property type="protein sequence ID" value="TYK45186.1"/>
    <property type="molecule type" value="Genomic_DNA"/>
</dbReference>
<gene>
    <name evidence="1" type="ORF">FXF68_31400</name>
</gene>
<organism evidence="1 2">
    <name type="scientific">Actinomadura decatromicini</name>
    <dbReference type="NCBI Taxonomy" id="2604572"/>
    <lineage>
        <taxon>Bacteria</taxon>
        <taxon>Bacillati</taxon>
        <taxon>Actinomycetota</taxon>
        <taxon>Actinomycetes</taxon>
        <taxon>Streptosporangiales</taxon>
        <taxon>Thermomonosporaceae</taxon>
        <taxon>Actinomadura</taxon>
    </lineage>
</organism>
<sequence>MTDSRTPGTGPARTAPSDICAADGCKKPRGRRLVILLDPDGGDGNTFGPYCDDETDRLIKNLIPRYSDGRPTYRVEEIPYA</sequence>
<proteinExistence type="predicted"/>